<dbReference type="OrthoDB" id="5154063at2759"/>
<feature type="compositionally biased region" description="Acidic residues" evidence="1">
    <location>
        <begin position="183"/>
        <end position="194"/>
    </location>
</feature>
<feature type="compositionally biased region" description="Acidic residues" evidence="1">
    <location>
        <begin position="164"/>
        <end position="173"/>
    </location>
</feature>
<accession>A0A8H4V7T8</accession>
<evidence type="ECO:0000313" key="2">
    <source>
        <dbReference type="EMBL" id="KAF4511173.1"/>
    </source>
</evidence>
<dbReference type="Proteomes" id="UP000557566">
    <property type="component" value="Unassembled WGS sequence"/>
</dbReference>
<gene>
    <name evidence="2" type="ORF">G6O67_002993</name>
</gene>
<protein>
    <submittedName>
        <fullName evidence="2">Uncharacterized protein</fullName>
    </submittedName>
</protein>
<name>A0A8H4V7T8_9HYPO</name>
<sequence length="246" mass="28848">MPCCIAILDYAECRHRTLYKLGCTAGCEELCAPAQQEVLLGTRFRWRCEECHTLRYAADADARTESWSARARDILEGDHGSDHGHHEDGEGEVDDMRMLALRGREEFEEQLHEERRVAQVEEIQYAEEWTVQYGRAVFALHYGPKARRVRRRQRRWWRRREEEQRSEEDDDEAEQRLQQELGSTDDETDDDEQQEAAQRQVERLRSLQLPDLVVVRDALRSDKELREQRDETQRMLGGGDGDKCGG</sequence>
<dbReference type="EMBL" id="JAAVMX010000003">
    <property type="protein sequence ID" value="KAF4511173.1"/>
    <property type="molecule type" value="Genomic_DNA"/>
</dbReference>
<evidence type="ECO:0000313" key="3">
    <source>
        <dbReference type="Proteomes" id="UP000557566"/>
    </source>
</evidence>
<dbReference type="AlphaFoldDB" id="A0A8H4V7T8"/>
<reference evidence="2 3" key="1">
    <citation type="journal article" date="2020" name="Genome Biol. Evol.">
        <title>A new high-quality draft genome assembly of the Chinese cordyceps Ophiocordyceps sinensis.</title>
        <authorList>
            <person name="Shu R."/>
            <person name="Zhang J."/>
            <person name="Meng Q."/>
            <person name="Zhang H."/>
            <person name="Zhou G."/>
            <person name="Li M."/>
            <person name="Wu P."/>
            <person name="Zhao Y."/>
            <person name="Chen C."/>
            <person name="Qin Q."/>
        </authorList>
    </citation>
    <scope>NUCLEOTIDE SEQUENCE [LARGE SCALE GENOMIC DNA]</scope>
    <source>
        <strain evidence="2 3">IOZ07</strain>
    </source>
</reference>
<comment type="caution">
    <text evidence="2">The sequence shown here is derived from an EMBL/GenBank/DDBJ whole genome shotgun (WGS) entry which is preliminary data.</text>
</comment>
<proteinExistence type="predicted"/>
<organism evidence="2 3">
    <name type="scientific">Ophiocordyceps sinensis</name>
    <dbReference type="NCBI Taxonomy" id="72228"/>
    <lineage>
        <taxon>Eukaryota</taxon>
        <taxon>Fungi</taxon>
        <taxon>Dikarya</taxon>
        <taxon>Ascomycota</taxon>
        <taxon>Pezizomycotina</taxon>
        <taxon>Sordariomycetes</taxon>
        <taxon>Hypocreomycetidae</taxon>
        <taxon>Hypocreales</taxon>
        <taxon>Ophiocordycipitaceae</taxon>
        <taxon>Ophiocordyceps</taxon>
    </lineage>
</organism>
<feature type="region of interest" description="Disordered" evidence="1">
    <location>
        <begin position="160"/>
        <end position="203"/>
    </location>
</feature>
<evidence type="ECO:0000256" key="1">
    <source>
        <dbReference type="SAM" id="MobiDB-lite"/>
    </source>
</evidence>
<keyword evidence="3" id="KW-1185">Reference proteome</keyword>
<feature type="compositionally biased region" description="Basic and acidic residues" evidence="1">
    <location>
        <begin position="223"/>
        <end position="233"/>
    </location>
</feature>
<feature type="region of interest" description="Disordered" evidence="1">
    <location>
        <begin position="223"/>
        <end position="246"/>
    </location>
</feature>